<keyword evidence="3" id="KW-1185">Reference proteome</keyword>
<organism evidence="3 4">
    <name type="scientific">Juglans regia</name>
    <name type="common">English walnut</name>
    <dbReference type="NCBI Taxonomy" id="51240"/>
    <lineage>
        <taxon>Eukaryota</taxon>
        <taxon>Viridiplantae</taxon>
        <taxon>Streptophyta</taxon>
        <taxon>Embryophyta</taxon>
        <taxon>Tracheophyta</taxon>
        <taxon>Spermatophyta</taxon>
        <taxon>Magnoliopsida</taxon>
        <taxon>eudicotyledons</taxon>
        <taxon>Gunneridae</taxon>
        <taxon>Pentapetalae</taxon>
        <taxon>rosids</taxon>
        <taxon>fabids</taxon>
        <taxon>Fagales</taxon>
        <taxon>Juglandaceae</taxon>
        <taxon>Juglans</taxon>
    </lineage>
</organism>
<dbReference type="InterPro" id="IPR026960">
    <property type="entry name" value="RVT-Znf"/>
</dbReference>
<proteinExistence type="predicted"/>
<name>A0A6P9EGY4_JUGRE</name>
<dbReference type="InterPro" id="IPR002156">
    <property type="entry name" value="RNaseH_domain"/>
</dbReference>
<dbReference type="AlphaFoldDB" id="A0A6P9EGY4"/>
<dbReference type="CDD" id="cd06222">
    <property type="entry name" value="RNase_H_like"/>
    <property type="match status" value="1"/>
</dbReference>
<dbReference type="Pfam" id="PF13456">
    <property type="entry name" value="RVT_3"/>
    <property type="match status" value="1"/>
</dbReference>
<reference evidence="4" key="1">
    <citation type="submission" date="2025-08" db="UniProtKB">
        <authorList>
            <consortium name="RefSeq"/>
        </authorList>
    </citation>
    <scope>IDENTIFICATION</scope>
    <source>
        <tissue evidence="4">Leaves</tissue>
    </source>
</reference>
<gene>
    <name evidence="4" type="primary">LOC118344805</name>
</gene>
<feature type="domain" description="RNase H type-1" evidence="1">
    <location>
        <begin position="158"/>
        <end position="280"/>
    </location>
</feature>
<dbReference type="InterPro" id="IPR044730">
    <property type="entry name" value="RNase_H-like_dom_plant"/>
</dbReference>
<dbReference type="Pfam" id="PF13966">
    <property type="entry name" value="zf-RVT"/>
    <property type="match status" value="1"/>
</dbReference>
<dbReference type="GeneID" id="118344805"/>
<dbReference type="InterPro" id="IPR012337">
    <property type="entry name" value="RNaseH-like_sf"/>
</dbReference>
<dbReference type="GO" id="GO:0003676">
    <property type="term" value="F:nucleic acid binding"/>
    <property type="evidence" value="ECO:0007669"/>
    <property type="project" value="InterPro"/>
</dbReference>
<dbReference type="InterPro" id="IPR036397">
    <property type="entry name" value="RNaseH_sf"/>
</dbReference>
<dbReference type="Gene3D" id="3.30.420.10">
    <property type="entry name" value="Ribonuclease H-like superfamily/Ribonuclease H"/>
    <property type="match status" value="1"/>
</dbReference>
<feature type="domain" description="Reverse transcriptase zinc-binding" evidence="2">
    <location>
        <begin position="1"/>
        <end position="52"/>
    </location>
</feature>
<dbReference type="InterPro" id="IPR052929">
    <property type="entry name" value="RNase_H-like_EbsB-rel"/>
</dbReference>
<sequence>MFLWRATHESLPTNLNLKRRKIKEDPSCPICRQETESVMHALWSCSAVMDVWFVSSRGLQKMKVGFKSFEEVVEHVIAILSEEEVELFACTAYHVWRRRNAFLFERKFENPSRIAQVALQLTKDFKEANDREKVDLIPGRPIGLTTWSPPPLNVYKANWDASVDRVQSRMGVGVVIRNWEGSVTATLRSSRCIFLDAKLAEAMAALRAVLLCKQLGISRVLLEGDALNVVNDINSEAKDWSSVGLIIQDIKAELQNLEYGSILFMSRNSNCIAHCLAKDALKLSQESITMEGIPLSKFGTLKALKSLTY</sequence>
<evidence type="ECO:0000259" key="2">
    <source>
        <dbReference type="Pfam" id="PF13966"/>
    </source>
</evidence>
<dbReference type="InParanoid" id="A0A6P9EGY4"/>
<accession>A0A6P9EGY4</accession>
<dbReference type="PANTHER" id="PTHR47074">
    <property type="entry name" value="BNAC02G40300D PROTEIN"/>
    <property type="match status" value="1"/>
</dbReference>
<dbReference type="Proteomes" id="UP000235220">
    <property type="component" value="Chromosome 16"/>
</dbReference>
<dbReference type="SUPFAM" id="SSF53098">
    <property type="entry name" value="Ribonuclease H-like"/>
    <property type="match status" value="1"/>
</dbReference>
<evidence type="ECO:0000259" key="1">
    <source>
        <dbReference type="Pfam" id="PF13456"/>
    </source>
</evidence>
<dbReference type="KEGG" id="jre:118344805"/>
<evidence type="ECO:0000313" key="3">
    <source>
        <dbReference type="Proteomes" id="UP000235220"/>
    </source>
</evidence>
<protein>
    <submittedName>
        <fullName evidence="4">Uncharacterized protein LOC118344805</fullName>
    </submittedName>
</protein>
<dbReference type="PANTHER" id="PTHR47074:SF48">
    <property type="entry name" value="POLYNUCLEOTIDYL TRANSFERASE, RIBONUCLEASE H-LIKE SUPERFAMILY PROTEIN"/>
    <property type="match status" value="1"/>
</dbReference>
<dbReference type="RefSeq" id="XP_035542097.1">
    <property type="nucleotide sequence ID" value="XM_035686204.1"/>
</dbReference>
<dbReference type="GO" id="GO:0004523">
    <property type="term" value="F:RNA-DNA hybrid ribonuclease activity"/>
    <property type="evidence" value="ECO:0007669"/>
    <property type="project" value="InterPro"/>
</dbReference>
<evidence type="ECO:0000313" key="4">
    <source>
        <dbReference type="RefSeq" id="XP_035542097.1"/>
    </source>
</evidence>
<dbReference type="OrthoDB" id="1906820at2759"/>